<dbReference type="GO" id="GO:0046872">
    <property type="term" value="F:metal ion binding"/>
    <property type="evidence" value="ECO:0007669"/>
    <property type="project" value="UniProtKB-KW"/>
</dbReference>
<dbReference type="NCBIfam" id="TIGR00150">
    <property type="entry name" value="T6A_YjeE"/>
    <property type="match status" value="1"/>
</dbReference>
<evidence type="ECO:0000256" key="8">
    <source>
        <dbReference type="ARBA" id="ARBA00022840"/>
    </source>
</evidence>
<dbReference type="FunFam" id="3.40.50.300:FF:000777">
    <property type="entry name" value="tRNA (N6-adenosine(37)-N6)-threonylcarbamoyltransferase complex ATPase TsaE"/>
    <property type="match status" value="1"/>
</dbReference>
<proteinExistence type="inferred from homology"/>
<dbReference type="GO" id="GO:0002949">
    <property type="term" value="P:tRNA threonylcarbamoyladenosine modification"/>
    <property type="evidence" value="ECO:0007669"/>
    <property type="project" value="InterPro"/>
</dbReference>
<dbReference type="EMBL" id="RYYR01000014">
    <property type="protein sequence ID" value="RUL51796.1"/>
    <property type="molecule type" value="Genomic_DNA"/>
</dbReference>
<keyword evidence="8" id="KW-0067">ATP-binding</keyword>
<evidence type="ECO:0000256" key="9">
    <source>
        <dbReference type="ARBA" id="ARBA00022842"/>
    </source>
</evidence>
<dbReference type="GO" id="GO:0005524">
    <property type="term" value="F:ATP binding"/>
    <property type="evidence" value="ECO:0007669"/>
    <property type="project" value="UniProtKB-KW"/>
</dbReference>
<keyword evidence="12" id="KW-1185">Reference proteome</keyword>
<keyword evidence="9" id="KW-0460">Magnesium</keyword>
<protein>
    <recommendedName>
        <fullName evidence="3">tRNA threonylcarbamoyladenosine biosynthesis protein TsaE</fullName>
    </recommendedName>
    <alternativeName>
        <fullName evidence="10">t(6)A37 threonylcarbamoyladenosine biosynthesis protein TsaE</fullName>
    </alternativeName>
</protein>
<comment type="similarity">
    <text evidence="2">Belongs to the TsaE family.</text>
</comment>
<comment type="caution">
    <text evidence="11">The sequence shown here is derived from an EMBL/GenBank/DDBJ whole genome shotgun (WGS) entry which is preliminary data.</text>
</comment>
<dbReference type="Pfam" id="PF02367">
    <property type="entry name" value="TsaE"/>
    <property type="match status" value="1"/>
</dbReference>
<evidence type="ECO:0000256" key="2">
    <source>
        <dbReference type="ARBA" id="ARBA00007599"/>
    </source>
</evidence>
<keyword evidence="5" id="KW-0819">tRNA processing</keyword>
<dbReference type="PANTHER" id="PTHR33540:SF2">
    <property type="entry name" value="TRNA THREONYLCARBAMOYLADENOSINE BIOSYNTHESIS PROTEIN TSAE"/>
    <property type="match status" value="1"/>
</dbReference>
<dbReference type="InterPro" id="IPR027417">
    <property type="entry name" value="P-loop_NTPase"/>
</dbReference>
<evidence type="ECO:0000256" key="10">
    <source>
        <dbReference type="ARBA" id="ARBA00032441"/>
    </source>
</evidence>
<reference evidence="11 12" key="1">
    <citation type="submission" date="2018-12" db="EMBL/GenBank/DDBJ databases">
        <title>Lysinibacillus antri sp. nov., isolated from a cave soil.</title>
        <authorList>
            <person name="Narsing Rao M.P."/>
            <person name="Zhang H."/>
            <person name="Dong Z.-Y."/>
            <person name="Niu X.-K."/>
            <person name="Zhang K."/>
            <person name="Fang B.-Z."/>
            <person name="Kang Y.-Q."/>
            <person name="Xiao M."/>
            <person name="Li W.-J."/>
        </authorList>
    </citation>
    <scope>NUCLEOTIDE SEQUENCE [LARGE SCALE GENOMIC DNA]</scope>
    <source>
        <strain evidence="11 12">SYSU K30002</strain>
    </source>
</reference>
<evidence type="ECO:0000256" key="3">
    <source>
        <dbReference type="ARBA" id="ARBA00019010"/>
    </source>
</evidence>
<dbReference type="Proteomes" id="UP000287910">
    <property type="component" value="Unassembled WGS sequence"/>
</dbReference>
<organism evidence="11 12">
    <name type="scientific">Lysinibacillus antri</name>
    <dbReference type="NCBI Taxonomy" id="2498145"/>
    <lineage>
        <taxon>Bacteria</taxon>
        <taxon>Bacillati</taxon>
        <taxon>Bacillota</taxon>
        <taxon>Bacilli</taxon>
        <taxon>Bacillales</taxon>
        <taxon>Bacillaceae</taxon>
        <taxon>Lysinibacillus</taxon>
    </lineage>
</organism>
<comment type="subcellular location">
    <subcellularLocation>
        <location evidence="1">Cytoplasm</location>
    </subcellularLocation>
</comment>
<dbReference type="GO" id="GO:0016740">
    <property type="term" value="F:transferase activity"/>
    <property type="evidence" value="ECO:0007669"/>
    <property type="project" value="UniProtKB-KW"/>
</dbReference>
<evidence type="ECO:0000256" key="4">
    <source>
        <dbReference type="ARBA" id="ARBA00022490"/>
    </source>
</evidence>
<dbReference type="InterPro" id="IPR003442">
    <property type="entry name" value="T6A_TsaE"/>
</dbReference>
<keyword evidence="11" id="KW-0808">Transferase</keyword>
<evidence type="ECO:0000256" key="7">
    <source>
        <dbReference type="ARBA" id="ARBA00022741"/>
    </source>
</evidence>
<sequence>MEYEIDIMSLEDTQRLALELANLLNEQNTITLEGDLGAGKTTFTQALAKGLGITRTVNSPTFTIMKQYEGRLPFNHLDVYRLADSDEDLGWDEIFYGNAVTVVEWAHLIEEYLPDERLAIEIYRVDDTKRKFILKPIGKQYERLCEELVK</sequence>
<dbReference type="RefSeq" id="WP_126659378.1">
    <property type="nucleotide sequence ID" value="NZ_RYYR01000014.1"/>
</dbReference>
<dbReference type="GO" id="GO:0005737">
    <property type="term" value="C:cytoplasm"/>
    <property type="evidence" value="ECO:0007669"/>
    <property type="project" value="UniProtKB-SubCell"/>
</dbReference>
<evidence type="ECO:0000313" key="12">
    <source>
        <dbReference type="Proteomes" id="UP000287910"/>
    </source>
</evidence>
<dbReference type="Gene3D" id="3.40.50.300">
    <property type="entry name" value="P-loop containing nucleotide triphosphate hydrolases"/>
    <property type="match status" value="1"/>
</dbReference>
<dbReference type="SUPFAM" id="SSF52540">
    <property type="entry name" value="P-loop containing nucleoside triphosphate hydrolases"/>
    <property type="match status" value="1"/>
</dbReference>
<evidence type="ECO:0000256" key="5">
    <source>
        <dbReference type="ARBA" id="ARBA00022694"/>
    </source>
</evidence>
<keyword evidence="4" id="KW-0963">Cytoplasm</keyword>
<keyword evidence="6" id="KW-0479">Metal-binding</keyword>
<gene>
    <name evidence="11" type="primary">tsaE</name>
    <name evidence="11" type="ORF">EK386_11835</name>
</gene>
<evidence type="ECO:0000256" key="6">
    <source>
        <dbReference type="ARBA" id="ARBA00022723"/>
    </source>
</evidence>
<accession>A0A432LBR7</accession>
<dbReference type="AlphaFoldDB" id="A0A432LBR7"/>
<evidence type="ECO:0000256" key="1">
    <source>
        <dbReference type="ARBA" id="ARBA00004496"/>
    </source>
</evidence>
<dbReference type="PANTHER" id="PTHR33540">
    <property type="entry name" value="TRNA THREONYLCARBAMOYLADENOSINE BIOSYNTHESIS PROTEIN TSAE"/>
    <property type="match status" value="1"/>
</dbReference>
<name>A0A432LBR7_9BACI</name>
<evidence type="ECO:0000313" key="11">
    <source>
        <dbReference type="EMBL" id="RUL51796.1"/>
    </source>
</evidence>
<keyword evidence="7" id="KW-0547">Nucleotide-binding</keyword>